<dbReference type="AlphaFoldDB" id="A0A179T8B2"/>
<evidence type="ECO:0000313" key="2">
    <source>
        <dbReference type="Proteomes" id="UP000078534"/>
    </source>
</evidence>
<evidence type="ECO:0008006" key="3">
    <source>
        <dbReference type="Google" id="ProtNLM"/>
    </source>
</evidence>
<reference evidence="2" key="1">
    <citation type="submission" date="2016-04" db="EMBL/GenBank/DDBJ databases">
        <authorList>
            <person name="Lyu Z."/>
            <person name="Lyu W."/>
        </authorList>
    </citation>
    <scope>NUCLEOTIDE SEQUENCE [LARGE SCALE GENOMIC DNA]</scope>
    <source>
        <strain evidence="2">C44</strain>
    </source>
</reference>
<dbReference type="OrthoDB" id="1678514at2"/>
<dbReference type="EMBL" id="LWSG01000001">
    <property type="protein sequence ID" value="OAS89399.1"/>
    <property type="molecule type" value="Genomic_DNA"/>
</dbReference>
<accession>A0A179T8B2</accession>
<dbReference type="Proteomes" id="UP000078534">
    <property type="component" value="Unassembled WGS sequence"/>
</dbReference>
<evidence type="ECO:0000313" key="1">
    <source>
        <dbReference type="EMBL" id="OAS89399.1"/>
    </source>
</evidence>
<organism evidence="1 2">
    <name type="scientific">Metabacillus litoralis</name>
    <dbReference type="NCBI Taxonomy" id="152268"/>
    <lineage>
        <taxon>Bacteria</taxon>
        <taxon>Bacillati</taxon>
        <taxon>Bacillota</taxon>
        <taxon>Bacilli</taxon>
        <taxon>Bacillales</taxon>
        <taxon>Bacillaceae</taxon>
        <taxon>Metabacillus</taxon>
    </lineage>
</organism>
<dbReference type="SUPFAM" id="SSF53187">
    <property type="entry name" value="Zn-dependent exopeptidases"/>
    <property type="match status" value="1"/>
</dbReference>
<sequence length="225" mass="25835">MPLKYIQQNYVKYNKGNGYICCLSDALHATPPAADVFTDNIVEGIMERTGCPGIISTVSRKLADLNRSPNGDNDLAIKEYRHALKDILEFLNIVDYDQQHLTHPFLHVSFHGMKDDHYGPYGVEIGTVRGRSCSVEIKNWFEETLTKKAKQLLPNINLIFDQKFVGNESITYHRLGDGNRYQGFGSHFHTFQIELSRTMRKEYRPQLIDIFSEIIIDFQTTCVSK</sequence>
<dbReference type="Gene3D" id="3.40.630.40">
    <property type="entry name" value="Zn-dependent exopeptidases"/>
    <property type="match status" value="1"/>
</dbReference>
<dbReference type="RefSeq" id="WP_066325184.1">
    <property type="nucleotide sequence ID" value="NZ_LWSG01000001.1"/>
</dbReference>
<comment type="caution">
    <text evidence="1">The sequence shown here is derived from an EMBL/GenBank/DDBJ whole genome shotgun (WGS) entry which is preliminary data.</text>
</comment>
<keyword evidence="2" id="KW-1185">Reference proteome</keyword>
<gene>
    <name evidence="1" type="ORF">A6K24_02270</name>
</gene>
<protein>
    <recommendedName>
        <fullName evidence="3">N-formylglutamate amidohydrolase</fullName>
    </recommendedName>
</protein>
<name>A0A179T8B2_9BACI</name>
<proteinExistence type="predicted"/>